<keyword evidence="7 10" id="KW-0472">Membrane</keyword>
<dbReference type="PRINTS" id="PR00701">
    <property type="entry name" value="60KDINNERMP"/>
</dbReference>
<keyword evidence="5" id="KW-0653">Protein transport</keyword>
<organism evidence="12 13">
    <name type="scientific">Caloramator quimbayensis</name>
    <dbReference type="NCBI Taxonomy" id="1147123"/>
    <lineage>
        <taxon>Bacteria</taxon>
        <taxon>Bacillati</taxon>
        <taxon>Bacillota</taxon>
        <taxon>Clostridia</taxon>
        <taxon>Eubacteriales</taxon>
        <taxon>Clostridiaceae</taxon>
        <taxon>Caloramator</taxon>
    </lineage>
</organism>
<keyword evidence="2" id="KW-0813">Transport</keyword>
<feature type="domain" description="Membrane insertase YidC/Oxa/ALB C-terminal" evidence="11">
    <location>
        <begin position="31"/>
        <end position="211"/>
    </location>
</feature>
<reference evidence="13" key="1">
    <citation type="submission" date="2017-02" db="EMBL/GenBank/DDBJ databases">
        <authorList>
            <person name="Varghese N."/>
            <person name="Submissions S."/>
        </authorList>
    </citation>
    <scope>NUCLEOTIDE SEQUENCE [LARGE SCALE GENOMIC DNA]</scope>
    <source>
        <strain evidence="13">USBA 833</strain>
    </source>
</reference>
<dbReference type="InterPro" id="IPR001708">
    <property type="entry name" value="YidC/ALB3/OXA1/COX18"/>
</dbReference>
<accession>A0A1T4Y7E8</accession>
<keyword evidence="3" id="KW-1003">Cell membrane</keyword>
<evidence type="ECO:0000256" key="1">
    <source>
        <dbReference type="ARBA" id="ARBA00004651"/>
    </source>
</evidence>
<evidence type="ECO:0000256" key="7">
    <source>
        <dbReference type="ARBA" id="ARBA00023136"/>
    </source>
</evidence>
<sequence length="224" mass="25863">MNILVKPLTSFFDLINKFVTGIGITNLSVAYFLDIFIFTLIIRFLILPLTISQTKSTVKMGEIQPKLKELQDKYKNDPQKLQQKQMELYKEAGVNPLAGCLPVLVQFPIFIAMYYVIYNFKGFAGVPFLWVPSLSSPDKYFILPILSGVTTFLSGLMMQPKTDDPSAKTQKQMNIFMSIFFVYISYKFSAALVLYWIIGNFIQMLQQYFIINKIKHKDQEMLIK</sequence>
<evidence type="ECO:0000256" key="10">
    <source>
        <dbReference type="SAM" id="Phobius"/>
    </source>
</evidence>
<feature type="transmembrane region" description="Helical" evidence="10">
    <location>
        <begin position="29"/>
        <end position="51"/>
    </location>
</feature>
<dbReference type="GO" id="GO:0032977">
    <property type="term" value="F:membrane insertase activity"/>
    <property type="evidence" value="ECO:0007669"/>
    <property type="project" value="InterPro"/>
</dbReference>
<dbReference type="GO" id="GO:0005886">
    <property type="term" value="C:plasma membrane"/>
    <property type="evidence" value="ECO:0007669"/>
    <property type="project" value="UniProtKB-SubCell"/>
</dbReference>
<proteinExistence type="inferred from homology"/>
<gene>
    <name evidence="12" type="ORF">SAMN05443428_12512</name>
</gene>
<evidence type="ECO:0000256" key="3">
    <source>
        <dbReference type="ARBA" id="ARBA00022475"/>
    </source>
</evidence>
<dbReference type="STRING" id="1147123.SAMN05443428_12512"/>
<evidence type="ECO:0000256" key="8">
    <source>
        <dbReference type="ARBA" id="ARBA00023186"/>
    </source>
</evidence>
<evidence type="ECO:0000256" key="2">
    <source>
        <dbReference type="ARBA" id="ARBA00022448"/>
    </source>
</evidence>
<keyword evidence="8" id="KW-0143">Chaperone</keyword>
<evidence type="ECO:0000256" key="4">
    <source>
        <dbReference type="ARBA" id="ARBA00022692"/>
    </source>
</evidence>
<feature type="transmembrane region" description="Helical" evidence="10">
    <location>
        <begin position="94"/>
        <end position="120"/>
    </location>
</feature>
<evidence type="ECO:0000256" key="6">
    <source>
        <dbReference type="ARBA" id="ARBA00022989"/>
    </source>
</evidence>
<evidence type="ECO:0000313" key="12">
    <source>
        <dbReference type="EMBL" id="SKA97448.1"/>
    </source>
</evidence>
<dbReference type="GO" id="GO:0015031">
    <property type="term" value="P:protein transport"/>
    <property type="evidence" value="ECO:0007669"/>
    <property type="project" value="UniProtKB-KW"/>
</dbReference>
<evidence type="ECO:0000256" key="5">
    <source>
        <dbReference type="ARBA" id="ARBA00022927"/>
    </source>
</evidence>
<dbReference type="AlphaFoldDB" id="A0A1T4Y7E8"/>
<dbReference type="GO" id="GO:0051205">
    <property type="term" value="P:protein insertion into membrane"/>
    <property type="evidence" value="ECO:0007669"/>
    <property type="project" value="TreeGrafter"/>
</dbReference>
<dbReference type="InterPro" id="IPR047196">
    <property type="entry name" value="YidC_ALB_C"/>
</dbReference>
<dbReference type="Pfam" id="PF02096">
    <property type="entry name" value="60KD_IMP"/>
    <property type="match status" value="1"/>
</dbReference>
<feature type="transmembrane region" description="Helical" evidence="10">
    <location>
        <begin position="179"/>
        <end position="198"/>
    </location>
</feature>
<name>A0A1T4Y7E8_9CLOT</name>
<dbReference type="RefSeq" id="WP_078697449.1">
    <property type="nucleotide sequence ID" value="NZ_FUYH01000025.1"/>
</dbReference>
<evidence type="ECO:0000313" key="13">
    <source>
        <dbReference type="Proteomes" id="UP000190105"/>
    </source>
</evidence>
<dbReference type="Proteomes" id="UP000190105">
    <property type="component" value="Unassembled WGS sequence"/>
</dbReference>
<dbReference type="InterPro" id="IPR028055">
    <property type="entry name" value="YidC/Oxa/ALB_C"/>
</dbReference>
<keyword evidence="6 10" id="KW-1133">Transmembrane helix</keyword>
<keyword evidence="13" id="KW-1185">Reference proteome</keyword>
<dbReference type="OrthoDB" id="9780552at2"/>
<protein>
    <submittedName>
        <fullName evidence="12">YidC/Oxa1 family membrane protein insertase</fullName>
    </submittedName>
</protein>
<dbReference type="NCBIfam" id="TIGR03592">
    <property type="entry name" value="yidC_oxa1_cterm"/>
    <property type="match status" value="1"/>
</dbReference>
<evidence type="ECO:0000256" key="9">
    <source>
        <dbReference type="RuleBase" id="RU003945"/>
    </source>
</evidence>
<evidence type="ECO:0000259" key="11">
    <source>
        <dbReference type="Pfam" id="PF02096"/>
    </source>
</evidence>
<dbReference type="EMBL" id="FUYH01000025">
    <property type="protein sequence ID" value="SKA97448.1"/>
    <property type="molecule type" value="Genomic_DNA"/>
</dbReference>
<comment type="similarity">
    <text evidence="9">Belongs to the OXA1/ALB3/YidC family.</text>
</comment>
<keyword evidence="4 9" id="KW-0812">Transmembrane</keyword>
<dbReference type="CDD" id="cd20070">
    <property type="entry name" value="5TM_YidC_Alb3"/>
    <property type="match status" value="1"/>
</dbReference>
<feature type="transmembrane region" description="Helical" evidence="10">
    <location>
        <begin position="140"/>
        <end position="158"/>
    </location>
</feature>
<dbReference type="PANTHER" id="PTHR12428">
    <property type="entry name" value="OXA1"/>
    <property type="match status" value="1"/>
</dbReference>
<dbReference type="PANTHER" id="PTHR12428:SF65">
    <property type="entry name" value="CYTOCHROME C OXIDASE ASSEMBLY PROTEIN COX18, MITOCHONDRIAL"/>
    <property type="match status" value="1"/>
</dbReference>
<comment type="subcellular location">
    <subcellularLocation>
        <location evidence="1">Cell membrane</location>
        <topology evidence="1">Multi-pass membrane protein</topology>
    </subcellularLocation>
    <subcellularLocation>
        <location evidence="9">Membrane</location>
        <topology evidence="9">Multi-pass membrane protein</topology>
    </subcellularLocation>
</comment>